<name>A0A944GP70_9HYPH</name>
<reference evidence="7" key="2">
    <citation type="journal article" date="2021" name="Microorganisms">
        <title>Bacterial Dimethylsulfoniopropionate Biosynthesis in the East China Sea.</title>
        <authorList>
            <person name="Liu J."/>
            <person name="Zhang Y."/>
            <person name="Liu J."/>
            <person name="Zhong H."/>
            <person name="Williams B.T."/>
            <person name="Zheng Y."/>
            <person name="Curson A.R.J."/>
            <person name="Sun C."/>
            <person name="Sun H."/>
            <person name="Song D."/>
            <person name="Wagner Mackenzie B."/>
            <person name="Bermejo Martinez A."/>
            <person name="Todd J.D."/>
            <person name="Zhang X.H."/>
        </authorList>
    </citation>
    <scope>NUCLEOTIDE SEQUENCE</scope>
    <source>
        <strain evidence="7">AESS21</strain>
    </source>
</reference>
<feature type="domain" description="DhaL" evidence="5">
    <location>
        <begin position="352"/>
        <end position="539"/>
    </location>
</feature>
<dbReference type="EMBL" id="QTKU01000001">
    <property type="protein sequence ID" value="MBS8258608.1"/>
    <property type="molecule type" value="Genomic_DNA"/>
</dbReference>
<dbReference type="PROSITE" id="PS51481">
    <property type="entry name" value="DHAK"/>
    <property type="match status" value="1"/>
</dbReference>
<feature type="domain" description="DhaK" evidence="6">
    <location>
        <begin position="7"/>
        <end position="323"/>
    </location>
</feature>
<keyword evidence="3" id="KW-0418">Kinase</keyword>
<evidence type="ECO:0000256" key="4">
    <source>
        <dbReference type="ARBA" id="ARBA00022840"/>
    </source>
</evidence>
<dbReference type="FunFam" id="3.40.50.10440:FF:000001">
    <property type="entry name" value="Dihydroxyacetone kinase, DhaK subunit"/>
    <property type="match status" value="1"/>
</dbReference>
<dbReference type="Pfam" id="PF02733">
    <property type="entry name" value="Dak1"/>
    <property type="match status" value="1"/>
</dbReference>
<dbReference type="InterPro" id="IPR036117">
    <property type="entry name" value="DhaL_dom_sf"/>
</dbReference>
<dbReference type="FunFam" id="1.25.40.340:FF:000002">
    <property type="entry name" value="Dihydroxyacetone kinase, L subunit"/>
    <property type="match status" value="1"/>
</dbReference>
<dbReference type="Gene3D" id="1.25.40.340">
    <property type="match status" value="1"/>
</dbReference>
<dbReference type="InterPro" id="IPR050861">
    <property type="entry name" value="Dihydroxyacetone_Kinase"/>
</dbReference>
<accession>A0A944GP70</accession>
<dbReference type="Pfam" id="PF02734">
    <property type="entry name" value="Dak2"/>
    <property type="match status" value="1"/>
</dbReference>
<dbReference type="PANTHER" id="PTHR28629:SF4">
    <property type="entry name" value="TRIOKINASE_FMN CYCLASE"/>
    <property type="match status" value="1"/>
</dbReference>
<dbReference type="GO" id="GO:0004371">
    <property type="term" value="F:glycerone kinase activity"/>
    <property type="evidence" value="ECO:0007669"/>
    <property type="project" value="InterPro"/>
</dbReference>
<dbReference type="InterPro" id="IPR004007">
    <property type="entry name" value="DhaL_dom"/>
</dbReference>
<dbReference type="InterPro" id="IPR004006">
    <property type="entry name" value="DhaK_dom"/>
</dbReference>
<evidence type="ECO:0000259" key="5">
    <source>
        <dbReference type="PROSITE" id="PS51480"/>
    </source>
</evidence>
<keyword evidence="4" id="KW-0067">ATP-binding</keyword>
<dbReference type="GO" id="GO:0005524">
    <property type="term" value="F:ATP binding"/>
    <property type="evidence" value="ECO:0007669"/>
    <property type="project" value="UniProtKB-KW"/>
</dbReference>
<evidence type="ECO:0000256" key="3">
    <source>
        <dbReference type="ARBA" id="ARBA00022777"/>
    </source>
</evidence>
<keyword evidence="2" id="KW-0547">Nucleotide-binding</keyword>
<dbReference type="GO" id="GO:0019563">
    <property type="term" value="P:glycerol catabolic process"/>
    <property type="evidence" value="ECO:0007669"/>
    <property type="project" value="TreeGrafter"/>
</dbReference>
<evidence type="ECO:0000313" key="7">
    <source>
        <dbReference type="EMBL" id="MBS8258608.1"/>
    </source>
</evidence>
<evidence type="ECO:0000256" key="1">
    <source>
        <dbReference type="ARBA" id="ARBA00022679"/>
    </source>
</evidence>
<dbReference type="PROSITE" id="PS51480">
    <property type="entry name" value="DHAL"/>
    <property type="match status" value="1"/>
</dbReference>
<sequence>MTHFMNKKEDLVIEAIDGAITAAGGTLSRLDGYPHIRVVTRSDWTKSKVALVSGGGSGHEPAHAGFVGEGMLTAAVCGDVFASPSVDAVLAAILTVTGPAGCLLIVKNYTGDRLNFGLAAERARAFGHRVEMVVVDDDVALPDVPQARGVAGTLFVHKIAGALAENGADLDTIAKTARRVIANSRSIGMSLDTCTVPGSPKENRIPEGKAELGLGIHGEAGFEQVAYVNAREAMAAVVDKLQANISDKPHVALLNNLGAASVLEMFVLANELTQSSIGGQIKWMVGPAAMMTSLDMHGFSVSLFEMADGDEALLSAPTPVAGWPGCVQLLKSNILPLPDGLAPIKALPSPHQLTRDLLTSCCEVLISTEAVLNALDAKSGDGDTGSTLANASRALIEAMDSLPLSDPTQLYRAIGQELSQTMGGSSGVLLAIFFAAAGDASSSGLPMRESLKAGLDRMQQIGGAQPGDRTMIDALQPALEAMNDGMEAAAKAARVGANHTATLAKAKAGRASYLNEEQLLGHNDPGAEAVARLFEHLANS</sequence>
<dbReference type="RefSeq" id="WP_213214393.1">
    <property type="nucleotide sequence ID" value="NZ_QTKU01000001.1"/>
</dbReference>
<comment type="caution">
    <text evidence="7">The sequence shown here is derived from an EMBL/GenBank/DDBJ whole genome shotgun (WGS) entry which is preliminary data.</text>
</comment>
<keyword evidence="1" id="KW-0808">Transferase</keyword>
<reference evidence="7" key="1">
    <citation type="submission" date="2018-08" db="EMBL/GenBank/DDBJ databases">
        <authorList>
            <person name="Jin W."/>
            <person name="Wang H."/>
            <person name="Yang Y."/>
            <person name="Li M."/>
            <person name="Liu J."/>
        </authorList>
    </citation>
    <scope>NUCLEOTIDE SEQUENCE</scope>
    <source>
        <strain evidence="7">AESS21</strain>
    </source>
</reference>
<dbReference type="PANTHER" id="PTHR28629">
    <property type="entry name" value="TRIOKINASE/FMN CYCLASE"/>
    <property type="match status" value="1"/>
</dbReference>
<proteinExistence type="predicted"/>
<dbReference type="Gene3D" id="3.30.1180.20">
    <property type="entry name" value="Dihydroxyacetone kinase, domain 2"/>
    <property type="match status" value="1"/>
</dbReference>
<evidence type="ECO:0000256" key="2">
    <source>
        <dbReference type="ARBA" id="ARBA00022741"/>
    </source>
</evidence>
<dbReference type="SUPFAM" id="SSF101473">
    <property type="entry name" value="DhaL-like"/>
    <property type="match status" value="1"/>
</dbReference>
<protein>
    <submittedName>
        <fullName evidence="7">DAK2 domain-containing protein</fullName>
    </submittedName>
</protein>
<dbReference type="GO" id="GO:0005829">
    <property type="term" value="C:cytosol"/>
    <property type="evidence" value="ECO:0007669"/>
    <property type="project" value="TreeGrafter"/>
</dbReference>
<dbReference type="Gene3D" id="3.40.50.10440">
    <property type="entry name" value="Dihydroxyacetone kinase, domain 1"/>
    <property type="match status" value="1"/>
</dbReference>
<dbReference type="SMART" id="SM01120">
    <property type="entry name" value="Dak2"/>
    <property type="match status" value="1"/>
</dbReference>
<dbReference type="AlphaFoldDB" id="A0A944GP70"/>
<dbReference type="SUPFAM" id="SSF82549">
    <property type="entry name" value="DAK1/DegV-like"/>
    <property type="match status" value="1"/>
</dbReference>
<evidence type="ECO:0000313" key="8">
    <source>
        <dbReference type="Proteomes" id="UP000705379"/>
    </source>
</evidence>
<dbReference type="Proteomes" id="UP000705379">
    <property type="component" value="Unassembled WGS sequence"/>
</dbReference>
<gene>
    <name evidence="7" type="ORF">DYI23_00125</name>
</gene>
<organism evidence="7 8">
    <name type="scientific">Roseibium polysiphoniae</name>
    <dbReference type="NCBI Taxonomy" id="2571221"/>
    <lineage>
        <taxon>Bacteria</taxon>
        <taxon>Pseudomonadati</taxon>
        <taxon>Pseudomonadota</taxon>
        <taxon>Alphaproteobacteria</taxon>
        <taxon>Hyphomicrobiales</taxon>
        <taxon>Stappiaceae</taxon>
        <taxon>Roseibium</taxon>
    </lineage>
</organism>
<evidence type="ECO:0000259" key="6">
    <source>
        <dbReference type="PROSITE" id="PS51481"/>
    </source>
</evidence>